<dbReference type="Proteomes" id="UP001223586">
    <property type="component" value="Unassembled WGS sequence"/>
</dbReference>
<proteinExistence type="predicted"/>
<reference evidence="1 2" key="1">
    <citation type="submission" date="2023-07" db="EMBL/GenBank/DDBJ databases">
        <title>Genomic Encyclopedia of Type Strains, Phase IV (KMG-IV): sequencing the most valuable type-strain genomes for metagenomic binning, comparative biology and taxonomic classification.</title>
        <authorList>
            <person name="Goeker M."/>
        </authorList>
    </citation>
    <scope>NUCLEOTIDE SEQUENCE [LARGE SCALE GENOMIC DNA]</scope>
    <source>
        <strain evidence="1 2">DSM 23837</strain>
    </source>
</reference>
<dbReference type="EMBL" id="JAUSTT010000012">
    <property type="protein sequence ID" value="MDQ0176420.1"/>
    <property type="molecule type" value="Genomic_DNA"/>
</dbReference>
<evidence type="ECO:0000313" key="1">
    <source>
        <dbReference type="EMBL" id="MDQ0176420.1"/>
    </source>
</evidence>
<organism evidence="1 2">
    <name type="scientific">Bacillus chungangensis</name>
    <dbReference type="NCBI Taxonomy" id="587633"/>
    <lineage>
        <taxon>Bacteria</taxon>
        <taxon>Bacillati</taxon>
        <taxon>Bacillota</taxon>
        <taxon>Bacilli</taxon>
        <taxon>Bacillales</taxon>
        <taxon>Bacillaceae</taxon>
        <taxon>Bacillus</taxon>
    </lineage>
</organism>
<protein>
    <submittedName>
        <fullName evidence="1">Uncharacterized protein</fullName>
    </submittedName>
</protein>
<name>A0ABT9WT67_9BACI</name>
<keyword evidence="2" id="KW-1185">Reference proteome</keyword>
<sequence length="69" mass="7976">MFVVLRKNGVLAMILSRFKMNGHNFREVDMNKRTISNKICIIHFNNKIDVINDVNGEIVNEKVVHVDHG</sequence>
<gene>
    <name evidence="1" type="ORF">J2S08_002264</name>
</gene>
<comment type="caution">
    <text evidence="1">The sequence shown here is derived from an EMBL/GenBank/DDBJ whole genome shotgun (WGS) entry which is preliminary data.</text>
</comment>
<accession>A0ABT9WT67</accession>
<evidence type="ECO:0000313" key="2">
    <source>
        <dbReference type="Proteomes" id="UP001223586"/>
    </source>
</evidence>
<dbReference type="RefSeq" id="WP_307229560.1">
    <property type="nucleotide sequence ID" value="NZ_JAUSTT010000012.1"/>
</dbReference>